<dbReference type="RefSeq" id="WP_344818895.1">
    <property type="nucleotide sequence ID" value="NZ_BAABCP010000001.1"/>
</dbReference>
<evidence type="ECO:0008006" key="4">
    <source>
        <dbReference type="Google" id="ProtNLM"/>
    </source>
</evidence>
<proteinExistence type="predicted"/>
<gene>
    <name evidence="2" type="ORF">GCM10022383_14800</name>
</gene>
<keyword evidence="3" id="KW-1185">Reference proteome</keyword>
<organism evidence="2 3">
    <name type="scientific">Microbacterium soli</name>
    <dbReference type="NCBI Taxonomy" id="446075"/>
    <lineage>
        <taxon>Bacteria</taxon>
        <taxon>Bacillati</taxon>
        <taxon>Actinomycetota</taxon>
        <taxon>Actinomycetes</taxon>
        <taxon>Micrococcales</taxon>
        <taxon>Microbacteriaceae</taxon>
        <taxon>Microbacterium</taxon>
    </lineage>
</organism>
<keyword evidence="1" id="KW-0812">Transmembrane</keyword>
<dbReference type="EMBL" id="BAABCP010000001">
    <property type="protein sequence ID" value="GAA3937620.1"/>
    <property type="molecule type" value="Genomic_DNA"/>
</dbReference>
<protein>
    <recommendedName>
        <fullName evidence="4">Lycopene cyclase domain-containing protein</fullName>
    </recommendedName>
</protein>
<feature type="transmembrane region" description="Helical" evidence="1">
    <location>
        <begin position="61"/>
        <end position="87"/>
    </location>
</feature>
<name>A0ABP7N5H3_9MICO</name>
<evidence type="ECO:0000313" key="3">
    <source>
        <dbReference type="Proteomes" id="UP001501591"/>
    </source>
</evidence>
<evidence type="ECO:0000313" key="2">
    <source>
        <dbReference type="EMBL" id="GAA3937620.1"/>
    </source>
</evidence>
<keyword evidence="1" id="KW-0472">Membrane</keyword>
<keyword evidence="1" id="KW-1133">Transmembrane helix</keyword>
<reference evidence="3" key="1">
    <citation type="journal article" date="2019" name="Int. J. Syst. Evol. Microbiol.">
        <title>The Global Catalogue of Microorganisms (GCM) 10K type strain sequencing project: providing services to taxonomists for standard genome sequencing and annotation.</title>
        <authorList>
            <consortium name="The Broad Institute Genomics Platform"/>
            <consortium name="The Broad Institute Genome Sequencing Center for Infectious Disease"/>
            <person name="Wu L."/>
            <person name="Ma J."/>
        </authorList>
    </citation>
    <scope>NUCLEOTIDE SEQUENCE [LARGE SCALE GENOMIC DNA]</scope>
    <source>
        <strain evidence="3">JCM 17024</strain>
    </source>
</reference>
<dbReference type="Proteomes" id="UP001501591">
    <property type="component" value="Unassembled WGS sequence"/>
</dbReference>
<sequence>MNVIFTVLFAFAIGFFVKQRGLAIVGYLAVDAILFTYQTLNVLHDSWLEPDGRVDMTNGDLLGYGGMNFAIILVGVGLVILGTVVAARRASTRDKATVA</sequence>
<evidence type="ECO:0000256" key="1">
    <source>
        <dbReference type="SAM" id="Phobius"/>
    </source>
</evidence>
<accession>A0ABP7N5H3</accession>
<comment type="caution">
    <text evidence="2">The sequence shown here is derived from an EMBL/GenBank/DDBJ whole genome shotgun (WGS) entry which is preliminary data.</text>
</comment>